<evidence type="ECO:0000256" key="1">
    <source>
        <dbReference type="ARBA" id="ARBA00022741"/>
    </source>
</evidence>
<accession>A0ABN1IBK1</accession>
<dbReference type="EMBL" id="BAAAEU010000001">
    <property type="protein sequence ID" value="GAA0704375.1"/>
    <property type="molecule type" value="Genomic_DNA"/>
</dbReference>
<sequence>MPTTEGECGFTIEPLGETLLILHFGERIDIALNARVHEAVATLHAAALPGVVDLVPAYATLGLVYEPMIWSQGDGPPWRNLAGAVRAVFASPPGHALPAAAMIQIPVRYGGEDGPDLAAVAAHCGLAEAEVIARHTAAGYTVAMLGFAPGFPYLLGLDPALHTPRRANPRTQVPRGSVAIGGAQTGVYPCALPGGWQLIGRTPLTLFDSARQPPCLCAPGDRVSFRAIGDEEFAELLRGSA</sequence>
<dbReference type="NCBIfam" id="TIGR00370">
    <property type="entry name" value="5-oxoprolinase subunit PxpB"/>
    <property type="match status" value="1"/>
</dbReference>
<keyword evidence="3" id="KW-0067">ATP-binding</keyword>
<keyword evidence="1" id="KW-0547">Nucleotide-binding</keyword>
<dbReference type="InterPro" id="IPR010016">
    <property type="entry name" value="PxpB"/>
</dbReference>
<comment type="caution">
    <text evidence="5">The sequence shown here is derived from an EMBL/GenBank/DDBJ whole genome shotgun (WGS) entry which is preliminary data.</text>
</comment>
<protein>
    <submittedName>
        <fullName evidence="5">5-oxoprolinase subunit PxpB</fullName>
    </submittedName>
</protein>
<evidence type="ECO:0000259" key="4">
    <source>
        <dbReference type="SMART" id="SM00796"/>
    </source>
</evidence>
<dbReference type="Pfam" id="PF02682">
    <property type="entry name" value="CT_C_D"/>
    <property type="match status" value="1"/>
</dbReference>
<dbReference type="Gene3D" id="2.40.100.10">
    <property type="entry name" value="Cyclophilin-like"/>
    <property type="match status" value="1"/>
</dbReference>
<dbReference type="InterPro" id="IPR003833">
    <property type="entry name" value="CT_C_D"/>
</dbReference>
<dbReference type="RefSeq" id="WP_343786071.1">
    <property type="nucleotide sequence ID" value="NZ_BAAAEU010000001.1"/>
</dbReference>
<keyword evidence="2" id="KW-0378">Hydrolase</keyword>
<dbReference type="Gene3D" id="3.30.1360.40">
    <property type="match status" value="1"/>
</dbReference>
<dbReference type="SMART" id="SM00796">
    <property type="entry name" value="AHS1"/>
    <property type="match status" value="1"/>
</dbReference>
<dbReference type="PANTHER" id="PTHR34698:SF2">
    <property type="entry name" value="5-OXOPROLINASE SUBUNIT B"/>
    <property type="match status" value="1"/>
</dbReference>
<gene>
    <name evidence="5" type="primary">pxpB</name>
    <name evidence="5" type="ORF">GCM10009105_01190</name>
</gene>
<reference evidence="5 6" key="1">
    <citation type="journal article" date="2019" name="Int. J. Syst. Evol. Microbiol.">
        <title>The Global Catalogue of Microorganisms (GCM) 10K type strain sequencing project: providing services to taxonomists for standard genome sequencing and annotation.</title>
        <authorList>
            <consortium name="The Broad Institute Genomics Platform"/>
            <consortium name="The Broad Institute Genome Sequencing Center for Infectious Disease"/>
            <person name="Wu L."/>
            <person name="Ma J."/>
        </authorList>
    </citation>
    <scope>NUCLEOTIDE SEQUENCE [LARGE SCALE GENOMIC DNA]</scope>
    <source>
        <strain evidence="5 6">JCM 15421</strain>
    </source>
</reference>
<organism evidence="5 6">
    <name type="scientific">Dokdonella soli</name>
    <dbReference type="NCBI Taxonomy" id="529810"/>
    <lineage>
        <taxon>Bacteria</taxon>
        <taxon>Pseudomonadati</taxon>
        <taxon>Pseudomonadota</taxon>
        <taxon>Gammaproteobacteria</taxon>
        <taxon>Lysobacterales</taxon>
        <taxon>Rhodanobacteraceae</taxon>
        <taxon>Dokdonella</taxon>
    </lineage>
</organism>
<dbReference type="SUPFAM" id="SSF160467">
    <property type="entry name" value="PH0987 N-terminal domain-like"/>
    <property type="match status" value="1"/>
</dbReference>
<dbReference type="Proteomes" id="UP001501523">
    <property type="component" value="Unassembled WGS sequence"/>
</dbReference>
<evidence type="ECO:0000313" key="5">
    <source>
        <dbReference type="EMBL" id="GAA0704375.1"/>
    </source>
</evidence>
<name>A0ABN1IBK1_9GAMM</name>
<keyword evidence="6" id="KW-1185">Reference proteome</keyword>
<evidence type="ECO:0000313" key="6">
    <source>
        <dbReference type="Proteomes" id="UP001501523"/>
    </source>
</evidence>
<evidence type="ECO:0000256" key="2">
    <source>
        <dbReference type="ARBA" id="ARBA00022801"/>
    </source>
</evidence>
<feature type="domain" description="Carboxyltransferase" evidence="4">
    <location>
        <begin position="10"/>
        <end position="217"/>
    </location>
</feature>
<dbReference type="SUPFAM" id="SSF50891">
    <property type="entry name" value="Cyclophilin-like"/>
    <property type="match status" value="1"/>
</dbReference>
<evidence type="ECO:0000256" key="3">
    <source>
        <dbReference type="ARBA" id="ARBA00022840"/>
    </source>
</evidence>
<dbReference type="InterPro" id="IPR029000">
    <property type="entry name" value="Cyclophilin-like_dom_sf"/>
</dbReference>
<dbReference type="PANTHER" id="PTHR34698">
    <property type="entry name" value="5-OXOPROLINASE SUBUNIT B"/>
    <property type="match status" value="1"/>
</dbReference>
<proteinExistence type="predicted"/>